<keyword evidence="4" id="KW-1185">Reference proteome</keyword>
<evidence type="ECO:0000256" key="2">
    <source>
        <dbReference type="RuleBase" id="RU004914"/>
    </source>
</evidence>
<keyword evidence="2" id="KW-0472">Membrane</keyword>
<reference evidence="3 4" key="1">
    <citation type="submission" date="2024-09" db="EMBL/GenBank/DDBJ databases">
        <title>Chromosome-scale assembly of Riccia sorocarpa.</title>
        <authorList>
            <person name="Paukszto L."/>
        </authorList>
    </citation>
    <scope>NUCLEOTIDE SEQUENCE [LARGE SCALE GENOMIC DNA]</scope>
    <source>
        <strain evidence="3">LP-2024</strain>
        <tissue evidence="3">Aerial parts of the thallus</tissue>
    </source>
</reference>
<dbReference type="PANTHER" id="PTHR11206">
    <property type="entry name" value="MULTIDRUG RESISTANCE PROTEIN"/>
    <property type="match status" value="1"/>
</dbReference>
<name>A0ABD3GQL4_9MARC</name>
<accession>A0ABD3GQL4</accession>
<feature type="transmembrane region" description="Helical" evidence="2">
    <location>
        <begin position="134"/>
        <end position="152"/>
    </location>
</feature>
<dbReference type="Proteomes" id="UP001633002">
    <property type="component" value="Unassembled WGS sequence"/>
</dbReference>
<feature type="transmembrane region" description="Helical" evidence="2">
    <location>
        <begin position="172"/>
        <end position="190"/>
    </location>
</feature>
<comment type="caution">
    <text evidence="2">Lacks conserved residue(s) required for the propagation of feature annotation.</text>
</comment>
<feature type="transmembrane region" description="Helical" evidence="2">
    <location>
        <begin position="222"/>
        <end position="244"/>
    </location>
</feature>
<evidence type="ECO:0000313" key="3">
    <source>
        <dbReference type="EMBL" id="KAL3681248.1"/>
    </source>
</evidence>
<organism evidence="3 4">
    <name type="scientific">Riccia sorocarpa</name>
    <dbReference type="NCBI Taxonomy" id="122646"/>
    <lineage>
        <taxon>Eukaryota</taxon>
        <taxon>Viridiplantae</taxon>
        <taxon>Streptophyta</taxon>
        <taxon>Embryophyta</taxon>
        <taxon>Marchantiophyta</taxon>
        <taxon>Marchantiopsida</taxon>
        <taxon>Marchantiidae</taxon>
        <taxon>Marchantiales</taxon>
        <taxon>Ricciaceae</taxon>
        <taxon>Riccia</taxon>
    </lineage>
</organism>
<feature type="transmembrane region" description="Helical" evidence="2">
    <location>
        <begin position="54"/>
        <end position="79"/>
    </location>
</feature>
<keyword evidence="2" id="KW-1133">Transmembrane helix</keyword>
<comment type="caution">
    <text evidence="3">The sequence shown here is derived from an EMBL/GenBank/DDBJ whole genome shotgun (WGS) entry which is preliminary data.</text>
</comment>
<dbReference type="SUPFAM" id="SSF103473">
    <property type="entry name" value="MFS general substrate transporter"/>
    <property type="match status" value="1"/>
</dbReference>
<keyword evidence="2" id="KW-0812">Transmembrane</keyword>
<gene>
    <name evidence="3" type="ORF">R1sor_024204</name>
</gene>
<sequence>MKLESGTFRQELPKDDNQLPTLLHWNSGSDLRSISDAKNDASGEWLTKELWKQFAIAGPMIFVSFLQFALTIVSLIFVGHLGEVALSSSQIAVTIAMATGLNIMMGLSSALETLCGQAYGAKEYYLTGIFLQRAIYVLTLVAIPLSFIWWNLARILIAVGQDPMISEGAQEYTRFLIPSLFAYAFLQPLVKFMQTQSVVKAMAVTRVANELGAGRPQAAKNAVTVSVSLVLIEGCTIAIVLMSVRRVFPYIFISEPHVIDHASRMLPLVAVISLLDGYQTVLCGVAKGCGWQHLGAWIDLCSFNGISLPVGLLLTFYFDLDSYVRLLATNHSPAKSVILSLLTVSASTWGNNLAERSAVGAAYCTTFDLLTNNSIIPAFPFAQGLWIGIMGGYITEAVLLSSITITSNWEKLACQAAELVRGAGEHHDHDLTKAPLKGNAGEHQFENMTRIPDGVKAKGEYGDDILLQLSSM</sequence>
<dbReference type="InterPro" id="IPR036259">
    <property type="entry name" value="MFS_trans_sf"/>
</dbReference>
<dbReference type="InterPro" id="IPR002528">
    <property type="entry name" value="MATE_fam"/>
</dbReference>
<dbReference type="EMBL" id="JBJQOH010000007">
    <property type="protein sequence ID" value="KAL3681248.1"/>
    <property type="molecule type" value="Genomic_DNA"/>
</dbReference>
<evidence type="ECO:0000256" key="1">
    <source>
        <dbReference type="ARBA" id="ARBA00010199"/>
    </source>
</evidence>
<evidence type="ECO:0000313" key="4">
    <source>
        <dbReference type="Proteomes" id="UP001633002"/>
    </source>
</evidence>
<dbReference type="Pfam" id="PF01554">
    <property type="entry name" value="MatE"/>
    <property type="match status" value="2"/>
</dbReference>
<proteinExistence type="inferred from homology"/>
<protein>
    <recommendedName>
        <fullName evidence="2">Protein DETOXIFICATION</fullName>
    </recommendedName>
    <alternativeName>
        <fullName evidence="2">Multidrug and toxic compound extrusion protein</fullName>
    </alternativeName>
</protein>
<feature type="transmembrane region" description="Helical" evidence="2">
    <location>
        <begin position="91"/>
        <end position="114"/>
    </location>
</feature>
<comment type="similarity">
    <text evidence="1 2">Belongs to the multi antimicrobial extrusion (MATE) (TC 2.A.66.1) family.</text>
</comment>
<dbReference type="AlphaFoldDB" id="A0ABD3GQL4"/>